<comment type="caution">
    <text evidence="2">The sequence shown here is derived from an EMBL/GenBank/DDBJ whole genome shotgun (WGS) entry which is preliminary data.</text>
</comment>
<name>A0A318MX13_9PROT</name>
<dbReference type="EMBL" id="QGLT01000002">
    <property type="protein sequence ID" value="PXZ00539.1"/>
    <property type="molecule type" value="Genomic_DNA"/>
</dbReference>
<keyword evidence="3" id="KW-1185">Reference proteome</keyword>
<feature type="region of interest" description="Disordered" evidence="1">
    <location>
        <begin position="299"/>
        <end position="342"/>
    </location>
</feature>
<sequence length="342" mass="37691">MSKSDDQSNNNQYQQRIIDLNVNGHLMSLDTGLYCIYHVANQIPADEFGLPGLRISVPPFKQNATVEIKTFENDGWLGAEKNAVLVRISGDAGLVLVTVYRNPSNNYPAPQLQVIRLNDASENDNSNNLTNGLGNQNSGINEKIARQSKRAVAQQQNEIEKEGKMRVVAHVQRLGDVSVELGDWIGIPDSKTWIEGFGLSLDDRIQPEDIEYQAVLGKGWFSPWYKGNEFCGSRGMSLPLCGLRVRLNGDAAKKYTLSVKATFIDGTKLGPVDDDTILSSETIAPLEAFSLDLIDHDKGKNSKEVPETHVSSSNVKGIKPRTNIKVKNAKHKSSSNQKKTES</sequence>
<dbReference type="RefSeq" id="WP_110438682.1">
    <property type="nucleotide sequence ID" value="NZ_CP046393.1"/>
</dbReference>
<reference evidence="2 3" key="1">
    <citation type="submission" date="2018-05" db="EMBL/GenBank/DDBJ databases">
        <title>Reference genomes for bee gut microbiota database.</title>
        <authorList>
            <person name="Ellegaard K.M."/>
        </authorList>
    </citation>
    <scope>NUCLEOTIDE SEQUENCE [LARGE SCALE GENOMIC DNA]</scope>
    <source>
        <strain evidence="2 3">ESL0284</strain>
    </source>
</reference>
<dbReference type="Proteomes" id="UP000247565">
    <property type="component" value="Unassembled WGS sequence"/>
</dbReference>
<gene>
    <name evidence="2" type="ORF">DK869_03790</name>
</gene>
<evidence type="ECO:0000256" key="1">
    <source>
        <dbReference type="SAM" id="MobiDB-lite"/>
    </source>
</evidence>
<feature type="compositionally biased region" description="Basic residues" evidence="1">
    <location>
        <begin position="318"/>
        <end position="333"/>
    </location>
</feature>
<proteinExistence type="predicted"/>
<dbReference type="AlphaFoldDB" id="A0A318MX13"/>
<accession>A0A318MX13</accession>
<evidence type="ECO:0000313" key="3">
    <source>
        <dbReference type="Proteomes" id="UP000247565"/>
    </source>
</evidence>
<dbReference type="OrthoDB" id="7282413at2"/>
<evidence type="ECO:0000313" key="2">
    <source>
        <dbReference type="EMBL" id="PXZ00539.1"/>
    </source>
</evidence>
<organism evidence="2 3">
    <name type="scientific">Commensalibacter melissae</name>
    <dbReference type="NCBI Taxonomy" id="2070537"/>
    <lineage>
        <taxon>Bacteria</taxon>
        <taxon>Pseudomonadati</taxon>
        <taxon>Pseudomonadota</taxon>
        <taxon>Alphaproteobacteria</taxon>
        <taxon>Acetobacterales</taxon>
        <taxon>Acetobacteraceae</taxon>
    </lineage>
</organism>
<protein>
    <submittedName>
        <fullName evidence="2">Uncharacterized protein</fullName>
    </submittedName>
</protein>